<dbReference type="VEuPathDB" id="FungiDB:H257_01354"/>
<feature type="region of interest" description="Disordered" evidence="1">
    <location>
        <begin position="396"/>
        <end position="417"/>
    </location>
</feature>
<feature type="region of interest" description="Disordered" evidence="1">
    <location>
        <begin position="94"/>
        <end position="114"/>
    </location>
</feature>
<accession>A0A418F1W2</accession>
<protein>
    <submittedName>
        <fullName evidence="2">Uncharacterized protein</fullName>
    </submittedName>
</protein>
<feature type="compositionally biased region" description="Basic and acidic residues" evidence="1">
    <location>
        <begin position="233"/>
        <end position="255"/>
    </location>
</feature>
<proteinExistence type="predicted"/>
<sequence>MESGVDAASPVPVADAVQLDVGPQPELPAAYVEQFLADDACASIVDDLCNGIALQSEAKHMAVRMISYTSADVVAQLYATVAMVLIPRTDSFDRMAPPASSSEPPPASNNDSTSGFLRALGRVQTFVTRRRHSAQAYMAGTSIDGSVHLRQDELVPFLHSLPLFLTKREVRVAFISNQSTKTSNTELDVRLDVHDITKLVTTAIKIAKKKAGASPFRLPVVFPSPEEPTATPHDVHAPKELKARPPGDSPDKDSTTHLTTQSSTFRFTHHTSTKYSMAATIQTTKLSMDDVDLHVMLDTSSPDKVDQASMSNIFSLGTPRQLSPRELARRRDILSYLDSIHAAAMHEDMLAKKKRALLERPVNVVEGDVLESPSSQHCLPSNHDSFLTIATAFDIQDPPHPHGQPKAHKSKPVGRKQTQENLVDLPKVICYANVHLTMAHGWQMAEDEASPQPIPDFHLPQIDTNRLEVGVKVVYPGKEKIGGKRNPSRNARLKLHNYNGEISQYAAGTSPQHMDRVAISHARVRGKPPVRSRFKFSDSLFRPSQVASVHSLLYNQPPLIVRMM</sequence>
<evidence type="ECO:0000256" key="1">
    <source>
        <dbReference type="SAM" id="MobiDB-lite"/>
    </source>
</evidence>
<evidence type="ECO:0000313" key="2">
    <source>
        <dbReference type="EMBL" id="RHZ22516.1"/>
    </source>
</evidence>
<name>A0A418F1W2_APHAT</name>
<reference evidence="2 3" key="1">
    <citation type="submission" date="2018-08" db="EMBL/GenBank/DDBJ databases">
        <title>Aphanomyces genome sequencing and annotation.</title>
        <authorList>
            <person name="Minardi D."/>
            <person name="Oidtmann B."/>
            <person name="Van Der Giezen M."/>
            <person name="Studholme D.J."/>
        </authorList>
    </citation>
    <scope>NUCLEOTIDE SEQUENCE [LARGE SCALE GENOMIC DNA]</scope>
    <source>
        <strain evidence="2 3">Da</strain>
    </source>
</reference>
<feature type="compositionally biased region" description="Basic residues" evidence="1">
    <location>
        <begin position="403"/>
        <end position="414"/>
    </location>
</feature>
<gene>
    <name evidence="2" type="ORF">DYB37_000428</name>
</gene>
<feature type="region of interest" description="Disordered" evidence="1">
    <location>
        <begin position="223"/>
        <end position="263"/>
    </location>
</feature>
<dbReference type="AlphaFoldDB" id="A0A418F1W2"/>
<organism evidence="2 3">
    <name type="scientific">Aphanomyces astaci</name>
    <name type="common">Crayfish plague agent</name>
    <dbReference type="NCBI Taxonomy" id="112090"/>
    <lineage>
        <taxon>Eukaryota</taxon>
        <taxon>Sar</taxon>
        <taxon>Stramenopiles</taxon>
        <taxon>Oomycota</taxon>
        <taxon>Saprolegniomycetes</taxon>
        <taxon>Saprolegniales</taxon>
        <taxon>Verrucalvaceae</taxon>
        <taxon>Aphanomyces</taxon>
    </lineage>
</organism>
<evidence type="ECO:0000313" key="3">
    <source>
        <dbReference type="Proteomes" id="UP000285430"/>
    </source>
</evidence>
<comment type="caution">
    <text evidence="2">The sequence shown here is derived from an EMBL/GenBank/DDBJ whole genome shotgun (WGS) entry which is preliminary data.</text>
</comment>
<dbReference type="Proteomes" id="UP000285430">
    <property type="component" value="Unassembled WGS sequence"/>
</dbReference>
<dbReference type="EMBL" id="QUTH01002988">
    <property type="protein sequence ID" value="RHZ22516.1"/>
    <property type="molecule type" value="Genomic_DNA"/>
</dbReference>